<dbReference type="InterPro" id="IPR026906">
    <property type="entry name" value="LRR_5"/>
</dbReference>
<dbReference type="InterPro" id="IPR032675">
    <property type="entry name" value="LRR_dom_sf"/>
</dbReference>
<evidence type="ECO:0000313" key="2">
    <source>
        <dbReference type="Proteomes" id="UP000001542"/>
    </source>
</evidence>
<accession>A2DYZ7</accession>
<reference evidence="1" key="1">
    <citation type="submission" date="2006-10" db="EMBL/GenBank/DDBJ databases">
        <authorList>
            <person name="Amadeo P."/>
            <person name="Zhao Q."/>
            <person name="Wortman J."/>
            <person name="Fraser-Liggett C."/>
            <person name="Carlton J."/>
        </authorList>
    </citation>
    <scope>NUCLEOTIDE SEQUENCE</scope>
    <source>
        <strain evidence="1">G3</strain>
    </source>
</reference>
<dbReference type="AlphaFoldDB" id="A2DYZ7"/>
<dbReference type="PANTHER" id="PTHR45661:SF3">
    <property type="entry name" value="IG-LIKE DOMAIN-CONTAINING PROTEIN"/>
    <property type="match status" value="1"/>
</dbReference>
<evidence type="ECO:0000313" key="1">
    <source>
        <dbReference type="EMBL" id="EAY14408.1"/>
    </source>
</evidence>
<dbReference type="RefSeq" id="XP_001326631.1">
    <property type="nucleotide sequence ID" value="XM_001326596.1"/>
</dbReference>
<dbReference type="VEuPathDB" id="TrichDB:TVAG_256000"/>
<dbReference type="KEGG" id="tva:4772396"/>
<dbReference type="EMBL" id="DS113271">
    <property type="protein sequence ID" value="EAY14408.1"/>
    <property type="molecule type" value="Genomic_DNA"/>
</dbReference>
<dbReference type="Pfam" id="PF13306">
    <property type="entry name" value="LRR_5"/>
    <property type="match status" value="2"/>
</dbReference>
<gene>
    <name evidence="1" type="ORF">TVAG_256000</name>
</gene>
<dbReference type="STRING" id="5722.A2DYZ7"/>
<organism evidence="1 2">
    <name type="scientific">Trichomonas vaginalis (strain ATCC PRA-98 / G3)</name>
    <dbReference type="NCBI Taxonomy" id="412133"/>
    <lineage>
        <taxon>Eukaryota</taxon>
        <taxon>Metamonada</taxon>
        <taxon>Parabasalia</taxon>
        <taxon>Trichomonadida</taxon>
        <taxon>Trichomonadidae</taxon>
        <taxon>Trichomonas</taxon>
    </lineage>
</organism>
<keyword evidence="2" id="KW-1185">Reference proteome</keyword>
<dbReference type="SMR" id="A2DYZ7"/>
<dbReference type="InParanoid" id="A2DYZ7"/>
<sequence>MNHSEKLLIYVTFDIFQLNEYGAETTILYIHINENEVQIGDGENISLKFHDYEGPLTIPPNIENKHVTSIGNNAFFKCNITSISLPDSIKYIGENSFRVTKITQFISPSSLKTIGNHGFGYISSLKFVDLRPSKSQSYYYERIFFGSNIENALLSDDLTTISVGMFGHTKLKNITIAKRVKYINNFAFWGCQELEEFISESPYFITFSKALYSKDLKTLIGYPSNSFVDILPTTRVISAARGFSGTSFIKFIFNVSISTLGMYAFRDCFSLEFVDMTCTKIKSIEHATFYNCYNLKQIILPESLKVLRNLVFGRCPIDLLILPRNIISTTGSFRDSWAKEVAFCGINDIPGTILADIIVRVTPQYQVEQFMNHSIASRDFVCPAISCTTLITDIDIFACPTVEVYFNFKIPFSSTCPFLLF</sequence>
<reference evidence="1" key="2">
    <citation type="journal article" date="2007" name="Science">
        <title>Draft genome sequence of the sexually transmitted pathogen Trichomonas vaginalis.</title>
        <authorList>
            <person name="Carlton J.M."/>
            <person name="Hirt R.P."/>
            <person name="Silva J.C."/>
            <person name="Delcher A.L."/>
            <person name="Schatz M."/>
            <person name="Zhao Q."/>
            <person name="Wortman J.R."/>
            <person name="Bidwell S.L."/>
            <person name="Alsmark U.C.M."/>
            <person name="Besteiro S."/>
            <person name="Sicheritz-Ponten T."/>
            <person name="Noel C.J."/>
            <person name="Dacks J.B."/>
            <person name="Foster P.G."/>
            <person name="Simillion C."/>
            <person name="Van de Peer Y."/>
            <person name="Miranda-Saavedra D."/>
            <person name="Barton G.J."/>
            <person name="Westrop G.D."/>
            <person name="Mueller S."/>
            <person name="Dessi D."/>
            <person name="Fiori P.L."/>
            <person name="Ren Q."/>
            <person name="Paulsen I."/>
            <person name="Zhang H."/>
            <person name="Bastida-Corcuera F.D."/>
            <person name="Simoes-Barbosa A."/>
            <person name="Brown M.T."/>
            <person name="Hayes R.D."/>
            <person name="Mukherjee M."/>
            <person name="Okumura C.Y."/>
            <person name="Schneider R."/>
            <person name="Smith A.J."/>
            <person name="Vanacova S."/>
            <person name="Villalvazo M."/>
            <person name="Haas B.J."/>
            <person name="Pertea M."/>
            <person name="Feldblyum T.V."/>
            <person name="Utterback T.R."/>
            <person name="Shu C.L."/>
            <person name="Osoegawa K."/>
            <person name="de Jong P.J."/>
            <person name="Hrdy I."/>
            <person name="Horvathova L."/>
            <person name="Zubacova Z."/>
            <person name="Dolezal P."/>
            <person name="Malik S.B."/>
            <person name="Logsdon J.M. Jr."/>
            <person name="Henze K."/>
            <person name="Gupta A."/>
            <person name="Wang C.C."/>
            <person name="Dunne R.L."/>
            <person name="Upcroft J.A."/>
            <person name="Upcroft P."/>
            <person name="White O."/>
            <person name="Salzberg S.L."/>
            <person name="Tang P."/>
            <person name="Chiu C.-H."/>
            <person name="Lee Y.-S."/>
            <person name="Embley T.M."/>
            <person name="Coombs G.H."/>
            <person name="Mottram J.C."/>
            <person name="Tachezy J."/>
            <person name="Fraser-Liggett C.M."/>
            <person name="Johnson P.J."/>
        </authorList>
    </citation>
    <scope>NUCLEOTIDE SEQUENCE [LARGE SCALE GENOMIC DNA]</scope>
    <source>
        <strain evidence="1">G3</strain>
    </source>
</reference>
<dbReference type="PANTHER" id="PTHR45661">
    <property type="entry name" value="SURFACE ANTIGEN"/>
    <property type="match status" value="1"/>
</dbReference>
<dbReference type="SUPFAM" id="SSF52058">
    <property type="entry name" value="L domain-like"/>
    <property type="match status" value="1"/>
</dbReference>
<dbReference type="Proteomes" id="UP000001542">
    <property type="component" value="Unassembled WGS sequence"/>
</dbReference>
<dbReference type="InterPro" id="IPR053139">
    <property type="entry name" value="Surface_bspA-like"/>
</dbReference>
<name>A2DYZ7_TRIV3</name>
<proteinExistence type="predicted"/>
<protein>
    <submittedName>
        <fullName evidence="1">Surface antigen Bsp, putative</fullName>
    </submittedName>
</protein>
<dbReference type="VEuPathDB" id="TrichDB:TVAGG3_0869060"/>
<dbReference type="Gene3D" id="3.80.10.10">
    <property type="entry name" value="Ribonuclease Inhibitor"/>
    <property type="match status" value="1"/>
</dbReference>